<feature type="compositionally biased region" description="Low complexity" evidence="1">
    <location>
        <begin position="67"/>
        <end position="79"/>
    </location>
</feature>
<feature type="region of interest" description="Disordered" evidence="1">
    <location>
        <begin position="44"/>
        <end position="84"/>
    </location>
</feature>
<protein>
    <submittedName>
        <fullName evidence="2">Uncharacterized protein</fullName>
    </submittedName>
</protein>
<comment type="caution">
    <text evidence="2">The sequence shown here is derived from an EMBL/GenBank/DDBJ whole genome shotgun (WGS) entry which is preliminary data.</text>
</comment>
<reference evidence="2 3" key="1">
    <citation type="submission" date="2021-07" db="EMBL/GenBank/DDBJ databases">
        <authorList>
            <person name="Palmer J.M."/>
        </authorList>
    </citation>
    <scope>NUCLEOTIDE SEQUENCE [LARGE SCALE GENOMIC DNA]</scope>
    <source>
        <strain evidence="2 3">AT_MEX2019</strain>
        <tissue evidence="2">Muscle</tissue>
    </source>
</reference>
<name>A0ABU7BLK7_9TELE</name>
<organism evidence="2 3">
    <name type="scientific">Ataeniobius toweri</name>
    <dbReference type="NCBI Taxonomy" id="208326"/>
    <lineage>
        <taxon>Eukaryota</taxon>
        <taxon>Metazoa</taxon>
        <taxon>Chordata</taxon>
        <taxon>Craniata</taxon>
        <taxon>Vertebrata</taxon>
        <taxon>Euteleostomi</taxon>
        <taxon>Actinopterygii</taxon>
        <taxon>Neopterygii</taxon>
        <taxon>Teleostei</taxon>
        <taxon>Neoteleostei</taxon>
        <taxon>Acanthomorphata</taxon>
        <taxon>Ovalentaria</taxon>
        <taxon>Atherinomorphae</taxon>
        <taxon>Cyprinodontiformes</taxon>
        <taxon>Goodeidae</taxon>
        <taxon>Ataeniobius</taxon>
    </lineage>
</organism>
<accession>A0ABU7BLK7</accession>
<dbReference type="EMBL" id="JAHUTI010059964">
    <property type="protein sequence ID" value="MED6251541.1"/>
    <property type="molecule type" value="Genomic_DNA"/>
</dbReference>
<evidence type="ECO:0000256" key="1">
    <source>
        <dbReference type="SAM" id="MobiDB-lite"/>
    </source>
</evidence>
<keyword evidence="3" id="KW-1185">Reference proteome</keyword>
<evidence type="ECO:0000313" key="3">
    <source>
        <dbReference type="Proteomes" id="UP001345963"/>
    </source>
</evidence>
<proteinExistence type="predicted"/>
<gene>
    <name evidence="2" type="ORF">ATANTOWER_032468</name>
</gene>
<sequence>MSHLMRKLDQLNQDIEEALSEGSSPSDTPCITRKKQWGAASKSLLNQTSNDKVLQRPQRRECWSQDRSSASRNSSTGTRARTKKAMFNKMTTAAGAGKIFFMLF</sequence>
<evidence type="ECO:0000313" key="2">
    <source>
        <dbReference type="EMBL" id="MED6251541.1"/>
    </source>
</evidence>
<dbReference type="Proteomes" id="UP001345963">
    <property type="component" value="Unassembled WGS sequence"/>
</dbReference>